<dbReference type="PROSITE" id="PS00550">
    <property type="entry name" value="HEMERYTHRINS"/>
    <property type="match status" value="1"/>
</dbReference>
<proteinExistence type="inferred from homology"/>
<accession>A0A840S3G8</accession>
<dbReference type="GO" id="GO:0005344">
    <property type="term" value="F:oxygen carrier activity"/>
    <property type="evidence" value="ECO:0007669"/>
    <property type="project" value="UniProtKB-KW"/>
</dbReference>
<organism evidence="6 7">
    <name type="scientific">Inhella inkyongensis</name>
    <dbReference type="NCBI Taxonomy" id="392593"/>
    <lineage>
        <taxon>Bacteria</taxon>
        <taxon>Pseudomonadati</taxon>
        <taxon>Pseudomonadota</taxon>
        <taxon>Betaproteobacteria</taxon>
        <taxon>Burkholderiales</taxon>
        <taxon>Sphaerotilaceae</taxon>
        <taxon>Inhella</taxon>
    </lineage>
</organism>
<evidence type="ECO:0000256" key="3">
    <source>
        <dbReference type="ARBA" id="ARBA00022723"/>
    </source>
</evidence>
<dbReference type="InterPro" id="IPR016131">
    <property type="entry name" value="Haemerythrin_Fe_BS"/>
</dbReference>
<protein>
    <submittedName>
        <fullName evidence="6">Hemerythrin-like metal-binding protein</fullName>
    </submittedName>
</protein>
<evidence type="ECO:0000256" key="2">
    <source>
        <dbReference type="ARBA" id="ARBA00022621"/>
    </source>
</evidence>
<evidence type="ECO:0000313" key="7">
    <source>
        <dbReference type="Proteomes" id="UP000554837"/>
    </source>
</evidence>
<dbReference type="PANTHER" id="PTHR37164">
    <property type="entry name" value="BACTERIOHEMERYTHRIN"/>
    <property type="match status" value="1"/>
</dbReference>
<dbReference type="InterPro" id="IPR050669">
    <property type="entry name" value="Hemerythrin"/>
</dbReference>
<keyword evidence="2" id="KW-0561">Oxygen transport</keyword>
<evidence type="ECO:0000256" key="1">
    <source>
        <dbReference type="ARBA" id="ARBA00010587"/>
    </source>
</evidence>
<comment type="caution">
    <text evidence="6">The sequence shown here is derived from an EMBL/GenBank/DDBJ whole genome shotgun (WGS) entry which is preliminary data.</text>
</comment>
<name>A0A840S3G8_9BURK</name>
<dbReference type="RefSeq" id="WP_138857811.1">
    <property type="nucleotide sequence ID" value="NZ_CP040709.1"/>
</dbReference>
<feature type="domain" description="Hemerythrin-like" evidence="5">
    <location>
        <begin position="21"/>
        <end position="127"/>
    </location>
</feature>
<sequence length="160" mass="17432">MSTALNVTLAWSDALALQQPEIDRTHQEFVELLNALAAVADQGLAALPAFDALLAHTEQHFAMEEGWMAACKFEPQNCHSRQHDMVLELAREVRKAAVDKGEFEPLQRLVPALAEWFPQHAEMMDAALVFTMQQLGFDPAQGEPVPAGANAPKGCGSHCG</sequence>
<keyword evidence="4" id="KW-0408">Iron</keyword>
<dbReference type="CDD" id="cd12107">
    <property type="entry name" value="Hemerythrin"/>
    <property type="match status" value="1"/>
</dbReference>
<reference evidence="6 7" key="1">
    <citation type="submission" date="2020-08" db="EMBL/GenBank/DDBJ databases">
        <title>Genomic Encyclopedia of Type Strains, Phase IV (KMG-IV): sequencing the most valuable type-strain genomes for metagenomic binning, comparative biology and taxonomic classification.</title>
        <authorList>
            <person name="Goeker M."/>
        </authorList>
    </citation>
    <scope>NUCLEOTIDE SEQUENCE [LARGE SCALE GENOMIC DNA]</scope>
    <source>
        <strain evidence="6 7">DSM 23958</strain>
    </source>
</reference>
<dbReference type="OrthoDB" id="5296936at2"/>
<keyword evidence="7" id="KW-1185">Reference proteome</keyword>
<dbReference type="InterPro" id="IPR035938">
    <property type="entry name" value="Hemerythrin-like_sf"/>
</dbReference>
<evidence type="ECO:0000259" key="5">
    <source>
        <dbReference type="Pfam" id="PF01814"/>
    </source>
</evidence>
<gene>
    <name evidence="6" type="ORF">HNQ51_000403</name>
</gene>
<dbReference type="SUPFAM" id="SSF47188">
    <property type="entry name" value="Hemerythrin-like"/>
    <property type="match status" value="1"/>
</dbReference>
<dbReference type="Proteomes" id="UP000554837">
    <property type="component" value="Unassembled WGS sequence"/>
</dbReference>
<dbReference type="EMBL" id="JACHHO010000001">
    <property type="protein sequence ID" value="MBB5203110.1"/>
    <property type="molecule type" value="Genomic_DNA"/>
</dbReference>
<dbReference type="PANTHER" id="PTHR37164:SF1">
    <property type="entry name" value="BACTERIOHEMERYTHRIN"/>
    <property type="match status" value="1"/>
</dbReference>
<dbReference type="InterPro" id="IPR012827">
    <property type="entry name" value="Hemerythrin_metal-bd"/>
</dbReference>
<keyword evidence="3" id="KW-0479">Metal-binding</keyword>
<dbReference type="AlphaFoldDB" id="A0A840S3G8"/>
<evidence type="ECO:0000313" key="6">
    <source>
        <dbReference type="EMBL" id="MBB5203110.1"/>
    </source>
</evidence>
<evidence type="ECO:0000256" key="4">
    <source>
        <dbReference type="ARBA" id="ARBA00023004"/>
    </source>
</evidence>
<dbReference type="InterPro" id="IPR012312">
    <property type="entry name" value="Hemerythrin-like"/>
</dbReference>
<dbReference type="NCBIfam" id="TIGR02481">
    <property type="entry name" value="hemeryth_dom"/>
    <property type="match status" value="1"/>
</dbReference>
<dbReference type="Gene3D" id="1.20.120.50">
    <property type="entry name" value="Hemerythrin-like"/>
    <property type="match status" value="1"/>
</dbReference>
<comment type="similarity">
    <text evidence="1">Belongs to the hemerythrin family.</text>
</comment>
<dbReference type="GO" id="GO:0046872">
    <property type="term" value="F:metal ion binding"/>
    <property type="evidence" value="ECO:0007669"/>
    <property type="project" value="UniProtKB-KW"/>
</dbReference>
<keyword evidence="2" id="KW-0813">Transport</keyword>
<dbReference type="Pfam" id="PF01814">
    <property type="entry name" value="Hemerythrin"/>
    <property type="match status" value="1"/>
</dbReference>